<sequence>MVHRPEPPMLHLEPGAHNEGETGSGAIGNAGGGSRNELGVLKKSVVKFEELKSDTSCSEMIYGKAHLDSFESSSNAESENLNFKSFGAKPNFQN</sequence>
<evidence type="ECO:0000313" key="2">
    <source>
        <dbReference type="EMBL" id="PIC36831.1"/>
    </source>
</evidence>
<evidence type="ECO:0000256" key="1">
    <source>
        <dbReference type="SAM" id="MobiDB-lite"/>
    </source>
</evidence>
<dbReference type="AlphaFoldDB" id="A0A2G5UBX3"/>
<dbReference type="Proteomes" id="UP000230233">
    <property type="component" value="Chromosome IV"/>
</dbReference>
<evidence type="ECO:0000313" key="3">
    <source>
        <dbReference type="Proteomes" id="UP000230233"/>
    </source>
</evidence>
<feature type="region of interest" description="Disordered" evidence="1">
    <location>
        <begin position="1"/>
        <end position="34"/>
    </location>
</feature>
<dbReference type="EMBL" id="PDUG01000004">
    <property type="protein sequence ID" value="PIC36831.1"/>
    <property type="molecule type" value="Genomic_DNA"/>
</dbReference>
<protein>
    <submittedName>
        <fullName evidence="2">Uncharacterized protein</fullName>
    </submittedName>
</protein>
<gene>
    <name evidence="2" type="primary">Cnig_chr_IV.g15682</name>
    <name evidence="2" type="ORF">B9Z55_015682</name>
</gene>
<feature type="compositionally biased region" description="Gly residues" evidence="1">
    <location>
        <begin position="22"/>
        <end position="34"/>
    </location>
</feature>
<feature type="region of interest" description="Disordered" evidence="1">
    <location>
        <begin position="71"/>
        <end position="94"/>
    </location>
</feature>
<feature type="compositionally biased region" description="Low complexity" evidence="1">
    <location>
        <begin position="71"/>
        <end position="82"/>
    </location>
</feature>
<reference evidence="3" key="1">
    <citation type="submission" date="2017-10" db="EMBL/GenBank/DDBJ databases">
        <title>Rapid genome shrinkage in a self-fertile nematode reveals novel sperm competition proteins.</title>
        <authorList>
            <person name="Yin D."/>
            <person name="Schwarz E.M."/>
            <person name="Thomas C.G."/>
            <person name="Felde R.L."/>
            <person name="Korf I.F."/>
            <person name="Cutter A.D."/>
            <person name="Schartner C.M."/>
            <person name="Ralston E.J."/>
            <person name="Meyer B.J."/>
            <person name="Haag E.S."/>
        </authorList>
    </citation>
    <scope>NUCLEOTIDE SEQUENCE [LARGE SCALE GENOMIC DNA]</scope>
    <source>
        <strain evidence="3">JU1422</strain>
    </source>
</reference>
<proteinExistence type="predicted"/>
<accession>A0A2G5UBX3</accession>
<comment type="caution">
    <text evidence="2">The sequence shown here is derived from an EMBL/GenBank/DDBJ whole genome shotgun (WGS) entry which is preliminary data.</text>
</comment>
<name>A0A2G5UBX3_9PELO</name>
<organism evidence="2 3">
    <name type="scientific">Caenorhabditis nigoni</name>
    <dbReference type="NCBI Taxonomy" id="1611254"/>
    <lineage>
        <taxon>Eukaryota</taxon>
        <taxon>Metazoa</taxon>
        <taxon>Ecdysozoa</taxon>
        <taxon>Nematoda</taxon>
        <taxon>Chromadorea</taxon>
        <taxon>Rhabditida</taxon>
        <taxon>Rhabditina</taxon>
        <taxon>Rhabditomorpha</taxon>
        <taxon>Rhabditoidea</taxon>
        <taxon>Rhabditidae</taxon>
        <taxon>Peloderinae</taxon>
        <taxon>Caenorhabditis</taxon>
    </lineage>
</organism>
<keyword evidence="3" id="KW-1185">Reference proteome</keyword>